<dbReference type="Gene3D" id="3.40.50.1820">
    <property type="entry name" value="alpha/beta hydrolase"/>
    <property type="match status" value="1"/>
</dbReference>
<reference evidence="4" key="1">
    <citation type="submission" date="2017-12" db="EMBL/GenBank/DDBJ databases">
        <authorList>
            <person name="Martens C."/>
            <person name="Dahlstrom E."/>
            <person name="Barbian K."/>
            <person name="Sykora L."/>
            <person name="Ricklefs S."/>
            <person name="Bruno D."/>
            <person name="Anzick I."/>
            <person name="Myles I."/>
            <person name="Datta S.K."/>
        </authorList>
    </citation>
    <scope>NUCLEOTIDE SEQUENCE</scope>
    <source>
        <strain evidence="4">AD2</strain>
    </source>
</reference>
<dbReference type="PANTHER" id="PTHR22946">
    <property type="entry name" value="DIENELACTONE HYDROLASE DOMAIN-CONTAINING PROTEIN-RELATED"/>
    <property type="match status" value="1"/>
</dbReference>
<dbReference type="InterPro" id="IPR002925">
    <property type="entry name" value="Dienelactn_hydro"/>
</dbReference>
<gene>
    <name evidence="4" type="ORF">RADP37_02933</name>
</gene>
<organism evidence="4">
    <name type="scientific">Roseomonas mucosa</name>
    <dbReference type="NCBI Taxonomy" id="207340"/>
    <lineage>
        <taxon>Bacteria</taxon>
        <taxon>Pseudomonadati</taxon>
        <taxon>Pseudomonadota</taxon>
        <taxon>Alphaproteobacteria</taxon>
        <taxon>Acetobacterales</taxon>
        <taxon>Roseomonadaceae</taxon>
        <taxon>Roseomonas</taxon>
    </lineage>
</organism>
<dbReference type="EMBL" id="CP025189">
    <property type="protein sequence ID" value="AWV23089.1"/>
    <property type="molecule type" value="Genomic_DNA"/>
</dbReference>
<dbReference type="Pfam" id="PF01738">
    <property type="entry name" value="DLH"/>
    <property type="match status" value="1"/>
</dbReference>
<keyword evidence="1 4" id="KW-0378">Hydrolase</keyword>
<protein>
    <submittedName>
        <fullName evidence="4">Hydrolase family protein</fullName>
    </submittedName>
</protein>
<dbReference type="AlphaFoldDB" id="A0A4Y1MZQ7"/>
<proteinExistence type="predicted"/>
<feature type="domain" description="Dienelactone hydrolase" evidence="3">
    <location>
        <begin position="58"/>
        <end position="299"/>
    </location>
</feature>
<dbReference type="PROSITE" id="PS51257">
    <property type="entry name" value="PROKAR_LIPOPROTEIN"/>
    <property type="match status" value="1"/>
</dbReference>
<dbReference type="GO" id="GO:0052689">
    <property type="term" value="F:carboxylic ester hydrolase activity"/>
    <property type="evidence" value="ECO:0007669"/>
    <property type="project" value="UniProtKB-ARBA"/>
</dbReference>
<feature type="chain" id="PRO_5021402756" evidence="2">
    <location>
        <begin position="41"/>
        <end position="306"/>
    </location>
</feature>
<accession>A0A4Y1MZQ7</accession>
<evidence type="ECO:0000313" key="4">
    <source>
        <dbReference type="EMBL" id="AWV23089.1"/>
    </source>
</evidence>
<dbReference type="InterPro" id="IPR029058">
    <property type="entry name" value="AB_hydrolase_fold"/>
</dbReference>
<sequence length="306" mass="31572">MNPFRPRPRPRPPRRGPCLGPLAALACLLSTLATARPAMAAPEAVAFPGPDGITLRALLVLPEGGRKGVPVVALHGCGGLGGPDRPMHLPAREADWAARLAASGHPVLFPDSFGPRGVAEVCHGGERGIQPENLRRGDALAAAAWAERQGWAAAGGVVLLGWSHGGSTVLAAANRAFGPVPEGLVRGAVALYPGCVRVGRALPPFDPASPVLMLLGGADGWTPARFCEALARRAGERPGPSVESVTYPGAEHGFDQPHMPVRELSGMAITPKGDGRVRMGTDAAARADALRRVAAFLARLPPGGQE</sequence>
<evidence type="ECO:0000256" key="2">
    <source>
        <dbReference type="SAM" id="SignalP"/>
    </source>
</evidence>
<name>A0A4Y1MZQ7_9PROT</name>
<evidence type="ECO:0000259" key="3">
    <source>
        <dbReference type="Pfam" id="PF01738"/>
    </source>
</evidence>
<dbReference type="InterPro" id="IPR050261">
    <property type="entry name" value="FrsA_esterase"/>
</dbReference>
<feature type="signal peptide" evidence="2">
    <location>
        <begin position="1"/>
        <end position="40"/>
    </location>
</feature>
<keyword evidence="2" id="KW-0732">Signal</keyword>
<evidence type="ECO:0000256" key="1">
    <source>
        <dbReference type="ARBA" id="ARBA00022801"/>
    </source>
</evidence>
<dbReference type="SUPFAM" id="SSF53474">
    <property type="entry name" value="alpha/beta-Hydrolases"/>
    <property type="match status" value="1"/>
</dbReference>
<dbReference type="PANTHER" id="PTHR22946:SF9">
    <property type="entry name" value="POLYKETIDE TRANSFERASE AF380"/>
    <property type="match status" value="1"/>
</dbReference>